<keyword evidence="3" id="KW-1185">Reference proteome</keyword>
<dbReference type="AlphaFoldDB" id="A0AAV4F8W2"/>
<dbReference type="Proteomes" id="UP000762676">
    <property type="component" value="Unassembled WGS sequence"/>
</dbReference>
<dbReference type="CDD" id="cd22966">
    <property type="entry name" value="DD_DYDC-like"/>
    <property type="match status" value="1"/>
</dbReference>
<comment type="caution">
    <text evidence="2">The sequence shown here is derived from an EMBL/GenBank/DDBJ whole genome shotgun (WGS) entry which is preliminary data.</text>
</comment>
<dbReference type="EMBL" id="BMAT01011275">
    <property type="protein sequence ID" value="GFR69793.1"/>
    <property type="molecule type" value="Genomic_DNA"/>
</dbReference>
<feature type="compositionally biased region" description="Polar residues" evidence="1">
    <location>
        <begin position="49"/>
        <end position="66"/>
    </location>
</feature>
<name>A0AAV4F8W2_9GAST</name>
<accession>A0AAV4F8W2</accession>
<feature type="region of interest" description="Disordered" evidence="1">
    <location>
        <begin position="46"/>
        <end position="96"/>
    </location>
</feature>
<evidence type="ECO:0000313" key="2">
    <source>
        <dbReference type="EMBL" id="GFR69793.1"/>
    </source>
</evidence>
<gene>
    <name evidence="2" type="ORF">ElyMa_005641000</name>
</gene>
<proteinExistence type="predicted"/>
<protein>
    <recommendedName>
        <fullName evidence="4">SERTA domain-containing protein</fullName>
    </recommendedName>
</protein>
<dbReference type="InterPro" id="IPR049630">
    <property type="entry name" value="DYDC-like_DD"/>
</dbReference>
<evidence type="ECO:0008006" key="4">
    <source>
        <dbReference type="Google" id="ProtNLM"/>
    </source>
</evidence>
<reference evidence="2 3" key="1">
    <citation type="journal article" date="2021" name="Elife">
        <title>Chloroplast acquisition without the gene transfer in kleptoplastic sea slugs, Plakobranchus ocellatus.</title>
        <authorList>
            <person name="Maeda T."/>
            <person name="Takahashi S."/>
            <person name="Yoshida T."/>
            <person name="Shimamura S."/>
            <person name="Takaki Y."/>
            <person name="Nagai Y."/>
            <person name="Toyoda A."/>
            <person name="Suzuki Y."/>
            <person name="Arimoto A."/>
            <person name="Ishii H."/>
            <person name="Satoh N."/>
            <person name="Nishiyama T."/>
            <person name="Hasebe M."/>
            <person name="Maruyama T."/>
            <person name="Minagawa J."/>
            <person name="Obokata J."/>
            <person name="Shigenobu S."/>
        </authorList>
    </citation>
    <scope>NUCLEOTIDE SEQUENCE [LARGE SCALE GENOMIC DNA]</scope>
</reference>
<organism evidence="2 3">
    <name type="scientific">Elysia marginata</name>
    <dbReference type="NCBI Taxonomy" id="1093978"/>
    <lineage>
        <taxon>Eukaryota</taxon>
        <taxon>Metazoa</taxon>
        <taxon>Spiralia</taxon>
        <taxon>Lophotrochozoa</taxon>
        <taxon>Mollusca</taxon>
        <taxon>Gastropoda</taxon>
        <taxon>Heterobranchia</taxon>
        <taxon>Euthyneura</taxon>
        <taxon>Panpulmonata</taxon>
        <taxon>Sacoglossa</taxon>
        <taxon>Placobranchoidea</taxon>
        <taxon>Plakobranchidae</taxon>
        <taxon>Elysia</taxon>
    </lineage>
</organism>
<sequence>MTPLLNDLDYLAELTNCLTNALARLLQHRPPDPISFIERSLRQHRRLHPTQQQGRKSHRSAVSQENCPVASPDTVVHLNDRSAPDPSSSGASSTVTASLKRGLANRAQGHEEDFLVDDCFDSVSPATNMVHETFKCDFSTIGDLFDDDDFG</sequence>
<evidence type="ECO:0000256" key="1">
    <source>
        <dbReference type="SAM" id="MobiDB-lite"/>
    </source>
</evidence>
<feature type="compositionally biased region" description="Low complexity" evidence="1">
    <location>
        <begin position="84"/>
        <end position="96"/>
    </location>
</feature>
<evidence type="ECO:0000313" key="3">
    <source>
        <dbReference type="Proteomes" id="UP000762676"/>
    </source>
</evidence>